<keyword evidence="2" id="KW-0560">Oxidoreductase</keyword>
<dbReference type="CDD" id="cd04202">
    <property type="entry name" value="CuRO_D2_2dMcoN_like"/>
    <property type="match status" value="1"/>
</dbReference>
<proteinExistence type="predicted"/>
<dbReference type="PANTHER" id="PTHR11709:SF394">
    <property type="entry name" value="FI03373P-RELATED"/>
    <property type="match status" value="1"/>
</dbReference>
<dbReference type="Gene3D" id="2.60.40.420">
    <property type="entry name" value="Cupredoxins - blue copper proteins"/>
    <property type="match status" value="2"/>
</dbReference>
<evidence type="ECO:0000259" key="4">
    <source>
        <dbReference type="Pfam" id="PF07731"/>
    </source>
</evidence>
<dbReference type="Pfam" id="PF07731">
    <property type="entry name" value="Cu-oxidase_2"/>
    <property type="match status" value="1"/>
</dbReference>
<evidence type="ECO:0000256" key="2">
    <source>
        <dbReference type="ARBA" id="ARBA00023002"/>
    </source>
</evidence>
<keyword evidence="1" id="KW-0479">Metal-binding</keyword>
<gene>
    <name evidence="6" type="ORF">GCM10008906_33470</name>
</gene>
<dbReference type="Proteomes" id="UP001501510">
    <property type="component" value="Unassembled WGS sequence"/>
</dbReference>
<evidence type="ECO:0000313" key="7">
    <source>
        <dbReference type="Proteomes" id="UP001501510"/>
    </source>
</evidence>
<keyword evidence="3" id="KW-0186">Copper</keyword>
<dbReference type="Pfam" id="PF07732">
    <property type="entry name" value="Cu-oxidase_3"/>
    <property type="match status" value="1"/>
</dbReference>
<evidence type="ECO:0000259" key="5">
    <source>
        <dbReference type="Pfam" id="PF07732"/>
    </source>
</evidence>
<dbReference type="InterPro" id="IPR011707">
    <property type="entry name" value="Cu-oxidase-like_N"/>
</dbReference>
<dbReference type="InterPro" id="IPR045087">
    <property type="entry name" value="Cu-oxidase_fam"/>
</dbReference>
<feature type="domain" description="Plastocyanin-like" evidence="5">
    <location>
        <begin position="39"/>
        <end position="142"/>
    </location>
</feature>
<dbReference type="RefSeq" id="WP_343763497.1">
    <property type="nucleotide sequence ID" value="NZ_BAAACG010000019.1"/>
</dbReference>
<accession>A0ABN1JT58</accession>
<evidence type="ECO:0000256" key="1">
    <source>
        <dbReference type="ARBA" id="ARBA00022723"/>
    </source>
</evidence>
<comment type="caution">
    <text evidence="6">The sequence shown here is derived from an EMBL/GenBank/DDBJ whole genome shotgun (WGS) entry which is preliminary data.</text>
</comment>
<dbReference type="SUPFAM" id="SSF49503">
    <property type="entry name" value="Cupredoxins"/>
    <property type="match status" value="2"/>
</dbReference>
<evidence type="ECO:0000313" key="6">
    <source>
        <dbReference type="EMBL" id="GAA0746177.1"/>
    </source>
</evidence>
<evidence type="ECO:0000256" key="3">
    <source>
        <dbReference type="ARBA" id="ARBA00023008"/>
    </source>
</evidence>
<sequence>MVITPNIPNLPYTKKDGVKYFNLVAGYVRSEILPGIYMNAYGYNGITPGPTICVYPGDYVCIRVYNKLSQPTSVHWHGLDVPNDMDGVPAIEPSPKIYPGHYFDYHFKITNPPGTHMYHSHFHTVLQDMMGLQGGFIILDPNESEENIQRDYYLMLDAFKLQGLKEGVLKKGIYDIDPFAGMANFFTINGRCFPYTTRLEVKEGERVRLRFGNIGMMNHPIHFHGHQFYETAVDGNSIPKENQLKKNTILVSSGTTRDVEFLANNPGRWPLHCHFPHHVSNNMTLPLGGMTTAVVYE</sequence>
<name>A0ABN1JT58_9CLOT</name>
<feature type="domain" description="Plastocyanin-like" evidence="4">
    <location>
        <begin position="182"/>
        <end position="285"/>
    </location>
</feature>
<organism evidence="6 7">
    <name type="scientific">Clostridium oceanicum</name>
    <dbReference type="NCBI Taxonomy" id="1543"/>
    <lineage>
        <taxon>Bacteria</taxon>
        <taxon>Bacillati</taxon>
        <taxon>Bacillota</taxon>
        <taxon>Clostridia</taxon>
        <taxon>Eubacteriales</taxon>
        <taxon>Clostridiaceae</taxon>
        <taxon>Clostridium</taxon>
    </lineage>
</organism>
<dbReference type="PANTHER" id="PTHR11709">
    <property type="entry name" value="MULTI-COPPER OXIDASE"/>
    <property type="match status" value="1"/>
</dbReference>
<protein>
    <recommendedName>
        <fullName evidence="8">Copper oxidase</fullName>
    </recommendedName>
</protein>
<reference evidence="6 7" key="1">
    <citation type="journal article" date="2019" name="Int. J. Syst. Evol. Microbiol.">
        <title>The Global Catalogue of Microorganisms (GCM) 10K type strain sequencing project: providing services to taxonomists for standard genome sequencing and annotation.</title>
        <authorList>
            <consortium name="The Broad Institute Genomics Platform"/>
            <consortium name="The Broad Institute Genome Sequencing Center for Infectious Disease"/>
            <person name="Wu L."/>
            <person name="Ma J."/>
        </authorList>
    </citation>
    <scope>NUCLEOTIDE SEQUENCE [LARGE SCALE GENOMIC DNA]</scope>
    <source>
        <strain evidence="6 7">JCM 1407</strain>
    </source>
</reference>
<keyword evidence="7" id="KW-1185">Reference proteome</keyword>
<dbReference type="EMBL" id="BAAACG010000019">
    <property type="protein sequence ID" value="GAA0746177.1"/>
    <property type="molecule type" value="Genomic_DNA"/>
</dbReference>
<dbReference type="InterPro" id="IPR008972">
    <property type="entry name" value="Cupredoxin"/>
</dbReference>
<dbReference type="InterPro" id="IPR011706">
    <property type="entry name" value="Cu-oxidase_C"/>
</dbReference>
<evidence type="ECO:0008006" key="8">
    <source>
        <dbReference type="Google" id="ProtNLM"/>
    </source>
</evidence>